<comment type="caution">
    <text evidence="4">The sequence shown here is derived from an EMBL/GenBank/DDBJ whole genome shotgun (WGS) entry which is preliminary data.</text>
</comment>
<evidence type="ECO:0008006" key="6">
    <source>
        <dbReference type="Google" id="ProtNLM"/>
    </source>
</evidence>
<proteinExistence type="predicted"/>
<dbReference type="eggNOG" id="COG4915">
    <property type="taxonomic scope" value="Bacteria"/>
</dbReference>
<feature type="compositionally biased region" description="Low complexity" evidence="2">
    <location>
        <begin position="415"/>
        <end position="434"/>
    </location>
</feature>
<keyword evidence="3" id="KW-1133">Transmembrane helix</keyword>
<feature type="region of interest" description="Disordered" evidence="2">
    <location>
        <begin position="415"/>
        <end position="435"/>
    </location>
</feature>
<keyword evidence="3" id="KW-0472">Membrane</keyword>
<keyword evidence="1" id="KW-0175">Coiled coil</keyword>
<sequence length="453" mass="50335">MEKRKGSDDLISAGQDILDSVNYALKSGDYSKLTSDITKTVNQATRQVASSVSASVQEAAGQMGQASGTAWDNASRVFGNSDFRTEVNRVFGGVSDRRNNFSARDVSQMTGLGKQILGWSGFGLFALLSLGSFALMFIPVLRMAGLMSGFGFAAAAAAFCRLALLGAKDHKLADTYRRYGNLIQDKEVISIRDLARLAGQTEDEVKVNLKKMRENDYLPLVHFDRDMSTIILTDQAYKQYLDWERERDQRREQEANMSPAEREILELTQEGENYIREVRAANDRIPDHAMTAKLDRLEQIMRNIFENVKKHPESARDIRRMIDFYLPTIQKLLDAYIELDSQSGHLDNVKRTKAQIEDSMDIINDAFEKLLNDLFQNVLFDVSSDISVMETMMRQDGLSGKSIRDYESGLSFGSGATASAAGPGQTQTAAAEAPFGDRDYASALAGSAQKEEN</sequence>
<dbReference type="STRING" id="626523.GCWU000342_00985"/>
<gene>
    <name evidence="4" type="ORF">GCWU000342_00985</name>
</gene>
<evidence type="ECO:0000256" key="3">
    <source>
        <dbReference type="SAM" id="Phobius"/>
    </source>
</evidence>
<keyword evidence="3" id="KW-0812">Transmembrane</keyword>
<dbReference type="EMBL" id="ACIP02000002">
    <property type="protein sequence ID" value="EEP28177.1"/>
    <property type="molecule type" value="Genomic_DNA"/>
</dbReference>
<dbReference type="HOGENOM" id="CLU_039279_0_0_9"/>
<accession>C4GAN4</accession>
<feature type="transmembrane region" description="Helical" evidence="3">
    <location>
        <begin position="116"/>
        <end position="138"/>
    </location>
</feature>
<dbReference type="Proteomes" id="UP000003494">
    <property type="component" value="Unassembled WGS sequence"/>
</dbReference>
<name>C4GAN4_9FIRM</name>
<organism evidence="4 5">
    <name type="scientific">Shuttleworthella satelles DSM 14600</name>
    <dbReference type="NCBI Taxonomy" id="626523"/>
    <lineage>
        <taxon>Bacteria</taxon>
        <taxon>Bacillati</taxon>
        <taxon>Bacillota</taxon>
        <taxon>Clostridia</taxon>
        <taxon>Lachnospirales</taxon>
        <taxon>Lachnospiraceae</taxon>
        <taxon>Shuttleworthella</taxon>
    </lineage>
</organism>
<keyword evidence="5" id="KW-1185">Reference proteome</keyword>
<evidence type="ECO:0000256" key="2">
    <source>
        <dbReference type="SAM" id="MobiDB-lite"/>
    </source>
</evidence>
<dbReference type="InterPro" id="IPR018770">
    <property type="entry name" value="ChloroindolylP_hydrolase"/>
</dbReference>
<evidence type="ECO:0000313" key="4">
    <source>
        <dbReference type="EMBL" id="EEP28177.1"/>
    </source>
</evidence>
<feature type="transmembrane region" description="Helical" evidence="3">
    <location>
        <begin position="144"/>
        <end position="164"/>
    </location>
</feature>
<feature type="coiled-coil region" evidence="1">
    <location>
        <begin position="250"/>
        <end position="284"/>
    </location>
</feature>
<evidence type="ECO:0000313" key="5">
    <source>
        <dbReference type="Proteomes" id="UP000003494"/>
    </source>
</evidence>
<dbReference type="AlphaFoldDB" id="C4GAN4"/>
<evidence type="ECO:0000256" key="1">
    <source>
        <dbReference type="SAM" id="Coils"/>
    </source>
</evidence>
<reference evidence="4" key="1">
    <citation type="submission" date="2009-04" db="EMBL/GenBank/DDBJ databases">
        <authorList>
            <person name="Weinstock G."/>
            <person name="Sodergren E."/>
            <person name="Clifton S."/>
            <person name="Fulton L."/>
            <person name="Fulton B."/>
            <person name="Courtney L."/>
            <person name="Fronick C."/>
            <person name="Harrison M."/>
            <person name="Strong C."/>
            <person name="Farmer C."/>
            <person name="Delahaunty K."/>
            <person name="Markovic C."/>
            <person name="Hall O."/>
            <person name="Minx P."/>
            <person name="Tomlinson C."/>
            <person name="Mitreva M."/>
            <person name="Nelson J."/>
            <person name="Hou S."/>
            <person name="Wollam A."/>
            <person name="Pepin K.H."/>
            <person name="Johnson M."/>
            <person name="Bhonagiri V."/>
            <person name="Nash W.E."/>
            <person name="Warren W."/>
            <person name="Chinwalla A."/>
            <person name="Mardis E.R."/>
            <person name="Wilson R.K."/>
        </authorList>
    </citation>
    <scope>NUCLEOTIDE SEQUENCE [LARGE SCALE GENOMIC DNA]</scope>
    <source>
        <strain evidence="4">DSM 14600</strain>
    </source>
</reference>
<protein>
    <recommendedName>
        <fullName evidence="6">5-bromo-4-chloroindolyl phosphate hydrolysis protein</fullName>
    </recommendedName>
</protein>
<dbReference type="RefSeq" id="WP_006905996.1">
    <property type="nucleotide sequence ID" value="NZ_GG665866.1"/>
</dbReference>
<dbReference type="Pfam" id="PF10112">
    <property type="entry name" value="Halogen_Hydrol"/>
    <property type="match status" value="1"/>
</dbReference>